<dbReference type="SUPFAM" id="SSF52200">
    <property type="entry name" value="Toll/Interleukin receptor TIR domain"/>
    <property type="match status" value="1"/>
</dbReference>
<organism evidence="9 10">
    <name type="scientific">Arabidopsis thaliana</name>
    <name type="common">Mouse-ear cress</name>
    <dbReference type="NCBI Taxonomy" id="3702"/>
    <lineage>
        <taxon>Eukaryota</taxon>
        <taxon>Viridiplantae</taxon>
        <taxon>Streptophyta</taxon>
        <taxon>Embryophyta</taxon>
        <taxon>Tracheophyta</taxon>
        <taxon>Spermatophyta</taxon>
        <taxon>Magnoliopsida</taxon>
        <taxon>eudicotyledons</taxon>
        <taxon>Gunneridae</taxon>
        <taxon>Pentapetalae</taxon>
        <taxon>rosids</taxon>
        <taxon>malvids</taxon>
        <taxon>Brassicales</taxon>
        <taxon>Brassicaceae</taxon>
        <taxon>Camelineae</taxon>
        <taxon>Arabidopsis</taxon>
    </lineage>
</organism>
<dbReference type="PANTHER" id="PTHR11017">
    <property type="entry name" value="LEUCINE-RICH REPEAT-CONTAINING PROTEIN"/>
    <property type="match status" value="1"/>
</dbReference>
<dbReference type="InterPro" id="IPR027417">
    <property type="entry name" value="P-loop_NTPase"/>
</dbReference>
<dbReference type="FunFam" id="3.40.50.10140:FF:000007">
    <property type="entry name" value="Disease resistance protein (TIR-NBS-LRR class)"/>
    <property type="match status" value="1"/>
</dbReference>
<evidence type="ECO:0000256" key="1">
    <source>
        <dbReference type="ARBA" id="ARBA00011982"/>
    </source>
</evidence>
<keyword evidence="6" id="KW-0520">NAD</keyword>
<evidence type="ECO:0000256" key="6">
    <source>
        <dbReference type="ARBA" id="ARBA00023027"/>
    </source>
</evidence>
<evidence type="ECO:0000259" key="8">
    <source>
        <dbReference type="PROSITE" id="PS50104"/>
    </source>
</evidence>
<evidence type="ECO:0000256" key="7">
    <source>
        <dbReference type="ARBA" id="ARBA00047304"/>
    </source>
</evidence>
<dbReference type="SUPFAM" id="SSF46785">
    <property type="entry name" value="Winged helix' DNA-binding domain"/>
    <property type="match status" value="1"/>
</dbReference>
<dbReference type="SUPFAM" id="SSF52058">
    <property type="entry name" value="L domain-like"/>
    <property type="match status" value="1"/>
</dbReference>
<keyword evidence="2" id="KW-0433">Leucine-rich repeat</keyword>
<dbReference type="InterPro" id="IPR042197">
    <property type="entry name" value="Apaf_helical"/>
</dbReference>
<dbReference type="Gene3D" id="3.40.50.300">
    <property type="entry name" value="P-loop containing nucleotide triphosphate hydrolases"/>
    <property type="match status" value="1"/>
</dbReference>
<feature type="domain" description="TIR" evidence="8">
    <location>
        <begin position="12"/>
        <end position="176"/>
    </location>
</feature>
<evidence type="ECO:0000256" key="2">
    <source>
        <dbReference type="ARBA" id="ARBA00022614"/>
    </source>
</evidence>
<dbReference type="Pfam" id="PF01582">
    <property type="entry name" value="TIR"/>
    <property type="match status" value="1"/>
</dbReference>
<dbReference type="FunFam" id="1.10.8.430:FF:000002">
    <property type="entry name" value="Disease resistance protein (TIR-NBS-LRR class)"/>
    <property type="match status" value="1"/>
</dbReference>
<dbReference type="EC" id="3.2.2.6" evidence="1"/>
<gene>
    <name evidence="9" type="ordered locus">AXX17_At1g57530</name>
</gene>
<name>A0A178W4W6_ARATH</name>
<dbReference type="Gene3D" id="1.10.8.430">
    <property type="entry name" value="Helical domain of apoptotic protease-activating factors"/>
    <property type="match status" value="1"/>
</dbReference>
<dbReference type="InterPro" id="IPR032675">
    <property type="entry name" value="LRR_dom_sf"/>
</dbReference>
<dbReference type="Gene3D" id="3.40.50.10140">
    <property type="entry name" value="Toll/interleukin-1 receptor homology (TIR) domain"/>
    <property type="match status" value="1"/>
</dbReference>
<dbReference type="GO" id="GO:0006952">
    <property type="term" value="P:defense response"/>
    <property type="evidence" value="ECO:0007669"/>
    <property type="project" value="UniProtKB-KW"/>
</dbReference>
<dbReference type="InterPro" id="IPR058192">
    <property type="entry name" value="WHD_ROQ1-like"/>
</dbReference>
<dbReference type="SUPFAM" id="SSF52540">
    <property type="entry name" value="P-loop containing nucleoside triphosphate hydrolases"/>
    <property type="match status" value="1"/>
</dbReference>
<dbReference type="Proteomes" id="UP000078284">
    <property type="component" value="Chromosome 1"/>
</dbReference>
<sequence length="997" mass="113315">MASSSSSASRTWRYRVFTSFHGSDVRTSFLSHFRKQFNNNGITMFDDQRILRGETISPALTQAIRESRISIVLLSKNYASSGWCLDELLEILKCKDDMGQIVMTVFYGVDPSDVRKQTGEFGIAFNETCARKTEEERQKWSQALNYVGNIAGEHLLNWDNEAKMIEKIARDVSEKLNVTPCRDFDGMVGIEAHLRKIQSLLDLDNDEVKMVAISGPAGIGKSTIGRALHSLLSNRFHHTCFVDNLRGSHPIGLDEYGLKLRLQEQLLSKILNQDGSRICHLGAIKERLCDMKVFIILDDVNDVKQLEALANESNWFGPGSRIIVTTENKELLKQHGINNTYYVGFPSDEEAIKILCRYAFRQSSSRHGFKKLTRSVTELCGKLPLGLRVVGSSLHGKNEEEWEYVIRRLETIIDRDIEQVLRVGYESLHENEQSLFLHIAIFFNYEDGDLVKAMLAENDLDIEHELNILVNKSLIYISTDGRIRMHKLLQLVGRQANQREEPWKRRILIDAQEICHVLENDIGTGAVSGILFDTSGINEVSISNKALRRMCNLRFLSVYKTKHDGYNRMDIPEDMEFPPRLRLLHWDAYPSKCLPLKFRAENLVELDMKDSRLEYLWPGTQLLTKLKKLNLEGSYNLKELPDLSNATNLEMLDLSVCLALAELPSSIKNLHKLDVIYMDLCESLHMIPTNINLASLETMYMTGCPQLKTFPAFSTKIKRLYLVRTGVEEVPESITHCSRLLKIDLSSSRNLKSITHLPSSLQTLDLSSTDIEMIADSCIKDLQRLDHLRLCRCRKLKSLPELPASLRLLTAEDCESLERVTYPLNTPTGQLNFTNCLKLGEEAQRVIIQRSLVKHACFPGSVMPSEFNHRARGNSLKILVKSSASFAFKACVLISPRQLQCERNQRRVKIRCRVTDGRGRFVGSKVVSLEHPNHSTGIRTKHLCFFNGVLTEVSCDALCFVFKISAYNPLDNYEISECAVQILTNEPERRSCDGGSE</sequence>
<dbReference type="Pfam" id="PF23282">
    <property type="entry name" value="WHD_ROQ1"/>
    <property type="match status" value="1"/>
</dbReference>
<dbReference type="InterPro" id="IPR002182">
    <property type="entry name" value="NB-ARC"/>
</dbReference>
<dbReference type="Pfam" id="PF00931">
    <property type="entry name" value="NB-ARC"/>
    <property type="match status" value="1"/>
</dbReference>
<evidence type="ECO:0000313" key="10">
    <source>
        <dbReference type="Proteomes" id="UP000078284"/>
    </source>
</evidence>
<dbReference type="SMART" id="SM00255">
    <property type="entry name" value="TIR"/>
    <property type="match status" value="1"/>
</dbReference>
<evidence type="ECO:0000313" key="9">
    <source>
        <dbReference type="EMBL" id="OAP13206.1"/>
    </source>
</evidence>
<evidence type="ECO:0000256" key="4">
    <source>
        <dbReference type="ARBA" id="ARBA00022801"/>
    </source>
</evidence>
<comment type="catalytic activity">
    <reaction evidence="7">
        <text>NAD(+) + H2O = ADP-D-ribose + nicotinamide + H(+)</text>
        <dbReference type="Rhea" id="RHEA:16301"/>
        <dbReference type="ChEBI" id="CHEBI:15377"/>
        <dbReference type="ChEBI" id="CHEBI:15378"/>
        <dbReference type="ChEBI" id="CHEBI:17154"/>
        <dbReference type="ChEBI" id="CHEBI:57540"/>
        <dbReference type="ChEBI" id="CHEBI:57967"/>
        <dbReference type="EC" id="3.2.2.6"/>
    </reaction>
    <physiologicalReaction direction="left-to-right" evidence="7">
        <dbReference type="Rhea" id="RHEA:16302"/>
    </physiologicalReaction>
</comment>
<keyword evidence="3" id="KW-0677">Repeat</keyword>
<dbReference type="PROSITE" id="PS50104">
    <property type="entry name" value="TIR"/>
    <property type="match status" value="1"/>
</dbReference>
<dbReference type="Gene3D" id="3.80.10.10">
    <property type="entry name" value="Ribonuclease Inhibitor"/>
    <property type="match status" value="2"/>
</dbReference>
<dbReference type="PANTHER" id="PTHR11017:SF418">
    <property type="entry name" value="DISEASE RESISTANCE PROTEIN (TIR-NBS-LRR CLASS) FAMILY-RELATED"/>
    <property type="match status" value="1"/>
</dbReference>
<evidence type="ECO:0000256" key="3">
    <source>
        <dbReference type="ARBA" id="ARBA00022737"/>
    </source>
</evidence>
<keyword evidence="5" id="KW-0611">Plant defense</keyword>
<dbReference type="InterPro" id="IPR036390">
    <property type="entry name" value="WH_DNA-bd_sf"/>
</dbReference>
<dbReference type="GO" id="GO:0043531">
    <property type="term" value="F:ADP binding"/>
    <property type="evidence" value="ECO:0007669"/>
    <property type="project" value="InterPro"/>
</dbReference>
<dbReference type="InterPro" id="IPR044974">
    <property type="entry name" value="Disease_R_plants"/>
</dbReference>
<keyword evidence="4" id="KW-0378">Hydrolase</keyword>
<accession>A0A178W4W6</accession>
<proteinExistence type="predicted"/>
<comment type="caution">
    <text evidence="9">The sequence shown here is derived from an EMBL/GenBank/DDBJ whole genome shotgun (WGS) entry which is preliminary data.</text>
</comment>
<dbReference type="FunFam" id="3.40.50.300:FF:001002">
    <property type="entry name" value="Disease resistance protein (TIR-NBS-LRR class)"/>
    <property type="match status" value="1"/>
</dbReference>
<evidence type="ECO:0000256" key="5">
    <source>
        <dbReference type="ARBA" id="ARBA00022821"/>
    </source>
</evidence>
<dbReference type="InterPro" id="IPR035897">
    <property type="entry name" value="Toll_tir_struct_dom_sf"/>
</dbReference>
<dbReference type="PRINTS" id="PR00364">
    <property type="entry name" value="DISEASERSIST"/>
</dbReference>
<dbReference type="ExpressionAtlas" id="A0A178W4W6">
    <property type="expression patterns" value="baseline and differential"/>
</dbReference>
<dbReference type="FunFam" id="3.80.10.10:FF:000386">
    <property type="entry name" value="Disease resistance protein RPS4"/>
    <property type="match status" value="1"/>
</dbReference>
<dbReference type="InterPro" id="IPR000157">
    <property type="entry name" value="TIR_dom"/>
</dbReference>
<dbReference type="GO" id="GO:0061809">
    <property type="term" value="F:NAD+ nucleosidase activity, cyclic ADP-ribose generating"/>
    <property type="evidence" value="ECO:0007669"/>
    <property type="project" value="UniProtKB-EC"/>
</dbReference>
<dbReference type="GO" id="GO:0007165">
    <property type="term" value="P:signal transduction"/>
    <property type="evidence" value="ECO:0007669"/>
    <property type="project" value="InterPro"/>
</dbReference>
<protein>
    <recommendedName>
        <fullName evidence="1">ADP-ribosyl cyclase/cyclic ADP-ribose hydrolase</fullName>
        <ecNumber evidence="1">3.2.2.6</ecNumber>
    </recommendedName>
</protein>
<dbReference type="EMBL" id="LUHQ01000001">
    <property type="protein sequence ID" value="OAP13206.1"/>
    <property type="molecule type" value="Genomic_DNA"/>
</dbReference>
<reference evidence="10" key="1">
    <citation type="journal article" date="2016" name="Proc. Natl. Acad. Sci. U.S.A.">
        <title>Chromosome-level assembly of Arabidopsis thaliana Ler reveals the extent of translocation and inversion polymorphisms.</title>
        <authorList>
            <person name="Zapata L."/>
            <person name="Ding J."/>
            <person name="Willing E.M."/>
            <person name="Hartwig B."/>
            <person name="Bezdan D."/>
            <person name="Jiao W.B."/>
            <person name="Patel V."/>
            <person name="Velikkakam James G."/>
            <person name="Koornneef M."/>
            <person name="Ossowski S."/>
            <person name="Schneeberger K."/>
        </authorList>
    </citation>
    <scope>NUCLEOTIDE SEQUENCE [LARGE SCALE GENOMIC DNA]</scope>
    <source>
        <strain evidence="10">cv. Landsberg erecta</strain>
    </source>
</reference>
<dbReference type="AlphaFoldDB" id="A0A178W4W6"/>